<sequence>MEAARLIAEGGMRDFRQAKLKAGARLGVGEESSLPTNREVEDALREHQRLFQADSQPLHLRRLREAATEAMRFFADFEPRLVGPVLEGTADAHSAVCLHLHADDPAAVLVRLAERGIDYRERQRRLRLDPNHSEDCPAVRFDAGDAPIDLTILPLSRLHHAPLDRVDDRPMRRAPLAVVQALLDPPRAQ</sequence>
<evidence type="ECO:0000313" key="1">
    <source>
        <dbReference type="EMBL" id="ANB18135.1"/>
    </source>
</evidence>
<evidence type="ECO:0000313" key="2">
    <source>
        <dbReference type="Proteomes" id="UP000076830"/>
    </source>
</evidence>
<dbReference type="EMBL" id="CP015249">
    <property type="protein sequence ID" value="ANB18135.1"/>
    <property type="molecule type" value="Genomic_DNA"/>
</dbReference>
<dbReference type="PATRIC" id="fig|1300342.3.peg.2068"/>
<accession>A0A160DUJ3</accession>
<proteinExistence type="predicted"/>
<evidence type="ECO:0008006" key="3">
    <source>
        <dbReference type="Google" id="ProtNLM"/>
    </source>
</evidence>
<keyword evidence="2" id="KW-1185">Reference proteome</keyword>
<dbReference type="STRING" id="1300342.I596_2116"/>
<dbReference type="Proteomes" id="UP000076830">
    <property type="component" value="Chromosome"/>
</dbReference>
<dbReference type="KEGG" id="dko:I596_2116"/>
<gene>
    <name evidence="1" type="ORF">I596_2116</name>
</gene>
<reference evidence="1 2" key="1">
    <citation type="submission" date="2016-04" db="EMBL/GenBank/DDBJ databases">
        <title>Complete genome sequence of Dokdonella koreensis DS-123T.</title>
        <authorList>
            <person name="Kim J.F."/>
            <person name="Lee H."/>
            <person name="Kwak M.-J."/>
        </authorList>
    </citation>
    <scope>NUCLEOTIDE SEQUENCE [LARGE SCALE GENOMIC DNA]</scope>
    <source>
        <strain evidence="1 2">DS-123</strain>
    </source>
</reference>
<name>A0A160DUJ3_9GAMM</name>
<protein>
    <recommendedName>
        <fullName evidence="3">Nucleotidyltransferase</fullName>
    </recommendedName>
</protein>
<organism evidence="1 2">
    <name type="scientific">Dokdonella koreensis DS-123</name>
    <dbReference type="NCBI Taxonomy" id="1300342"/>
    <lineage>
        <taxon>Bacteria</taxon>
        <taxon>Pseudomonadati</taxon>
        <taxon>Pseudomonadota</taxon>
        <taxon>Gammaproteobacteria</taxon>
        <taxon>Lysobacterales</taxon>
        <taxon>Rhodanobacteraceae</taxon>
        <taxon>Dokdonella</taxon>
    </lineage>
</organism>
<dbReference type="AlphaFoldDB" id="A0A160DUJ3"/>